<dbReference type="EMBL" id="BSEV01000003">
    <property type="protein sequence ID" value="GLK08706.1"/>
    <property type="molecule type" value="Genomic_DNA"/>
</dbReference>
<comment type="caution">
    <text evidence="2">The sequence shown here is derived from an EMBL/GenBank/DDBJ whole genome shotgun (WGS) entry which is preliminary data.</text>
</comment>
<keyword evidence="3" id="KW-1185">Reference proteome</keyword>
<accession>A0A9W6HZK7</accession>
<feature type="region of interest" description="Disordered" evidence="1">
    <location>
        <begin position="1"/>
        <end position="21"/>
    </location>
</feature>
<evidence type="ECO:0000313" key="3">
    <source>
        <dbReference type="Proteomes" id="UP001143474"/>
    </source>
</evidence>
<dbReference type="RefSeq" id="WP_271217197.1">
    <property type="nucleotide sequence ID" value="NZ_BAAAVD010000003.1"/>
</dbReference>
<protein>
    <submittedName>
        <fullName evidence="2">Uncharacterized protein</fullName>
    </submittedName>
</protein>
<dbReference type="Proteomes" id="UP001143474">
    <property type="component" value="Unassembled WGS sequence"/>
</dbReference>
<dbReference type="AlphaFoldDB" id="A0A9W6HZK7"/>
<evidence type="ECO:0000313" key="2">
    <source>
        <dbReference type="EMBL" id="GLK08706.1"/>
    </source>
</evidence>
<reference evidence="2" key="2">
    <citation type="submission" date="2023-01" db="EMBL/GenBank/DDBJ databases">
        <authorList>
            <person name="Sun Q."/>
            <person name="Evtushenko L."/>
        </authorList>
    </citation>
    <scope>NUCLEOTIDE SEQUENCE</scope>
    <source>
        <strain evidence="2">VKM Ac-2007</strain>
    </source>
</reference>
<gene>
    <name evidence="2" type="ORF">GCM10017600_21110</name>
</gene>
<name>A0A9W6HZK7_9ACTN</name>
<evidence type="ECO:0000256" key="1">
    <source>
        <dbReference type="SAM" id="MobiDB-lite"/>
    </source>
</evidence>
<sequence>MSDKDNERHPDPRVAFVDAAGANTGEADARVGTADRIAVAASADHHLPPLADEQLDARPLAQRFAEPEE</sequence>
<reference evidence="2" key="1">
    <citation type="journal article" date="2014" name="Int. J. Syst. Evol. Microbiol.">
        <title>Complete genome sequence of Corynebacterium casei LMG S-19264T (=DSM 44701T), isolated from a smear-ripened cheese.</title>
        <authorList>
            <consortium name="US DOE Joint Genome Institute (JGI-PGF)"/>
            <person name="Walter F."/>
            <person name="Albersmeier A."/>
            <person name="Kalinowski J."/>
            <person name="Ruckert C."/>
        </authorList>
    </citation>
    <scope>NUCLEOTIDE SEQUENCE</scope>
    <source>
        <strain evidence="2">VKM Ac-2007</strain>
    </source>
</reference>
<proteinExistence type="predicted"/>
<organism evidence="2 3">
    <name type="scientific">Streptosporangium carneum</name>
    <dbReference type="NCBI Taxonomy" id="47481"/>
    <lineage>
        <taxon>Bacteria</taxon>
        <taxon>Bacillati</taxon>
        <taxon>Actinomycetota</taxon>
        <taxon>Actinomycetes</taxon>
        <taxon>Streptosporangiales</taxon>
        <taxon>Streptosporangiaceae</taxon>
        <taxon>Streptosporangium</taxon>
    </lineage>
</organism>
<feature type="compositionally biased region" description="Basic and acidic residues" evidence="1">
    <location>
        <begin position="1"/>
        <end position="12"/>
    </location>
</feature>